<dbReference type="EMBL" id="JABXXO010000011">
    <property type="protein sequence ID" value="KAF7763582.1"/>
    <property type="molecule type" value="Genomic_DNA"/>
</dbReference>
<organism evidence="1 2">
    <name type="scientific">Agaricus bisporus var. burnettii</name>
    <dbReference type="NCBI Taxonomy" id="192524"/>
    <lineage>
        <taxon>Eukaryota</taxon>
        <taxon>Fungi</taxon>
        <taxon>Dikarya</taxon>
        <taxon>Basidiomycota</taxon>
        <taxon>Agaricomycotina</taxon>
        <taxon>Agaricomycetes</taxon>
        <taxon>Agaricomycetidae</taxon>
        <taxon>Agaricales</taxon>
        <taxon>Agaricineae</taxon>
        <taxon>Agaricaceae</taxon>
        <taxon>Agaricus</taxon>
    </lineage>
</organism>
<dbReference type="AlphaFoldDB" id="A0A8H7C6G6"/>
<evidence type="ECO:0000313" key="1">
    <source>
        <dbReference type="EMBL" id="KAF7763582.1"/>
    </source>
</evidence>
<dbReference type="InterPro" id="IPR023375">
    <property type="entry name" value="ADC_dom_sf"/>
</dbReference>
<protein>
    <recommendedName>
        <fullName evidence="3">Acetoacetate decarboxylase</fullName>
    </recommendedName>
</protein>
<dbReference type="SUPFAM" id="SSF160104">
    <property type="entry name" value="Acetoacetate decarboxylase-like"/>
    <property type="match status" value="1"/>
</dbReference>
<gene>
    <name evidence="1" type="ORF">Agabi119p4_8119</name>
</gene>
<dbReference type="PANTHER" id="PTHR40518:SF1">
    <property type="entry name" value="ACETOACETATE DECARBOXYLASE"/>
    <property type="match status" value="1"/>
</dbReference>
<dbReference type="PANTHER" id="PTHR40518">
    <property type="entry name" value="ACETOACETATE DECARBOXYLASE"/>
    <property type="match status" value="1"/>
</dbReference>
<proteinExistence type="predicted"/>
<dbReference type="Gene3D" id="2.40.400.10">
    <property type="entry name" value="Acetoacetate decarboxylase-like"/>
    <property type="match status" value="1"/>
</dbReference>
<reference evidence="1 2" key="1">
    <citation type="journal article" name="Sci. Rep.">
        <title>Telomere-to-telomere assembled and centromere annotated genomes of the two main subspecies of the button mushroom Agaricus bisporus reveal especially polymorphic chromosome ends.</title>
        <authorList>
            <person name="Sonnenberg A.S.M."/>
            <person name="Sedaghat-Telgerd N."/>
            <person name="Lavrijssen B."/>
            <person name="Ohm R.A."/>
            <person name="Hendrickx P.M."/>
            <person name="Scholtmeijer K."/>
            <person name="Baars J.J.P."/>
            <person name="van Peer A."/>
        </authorList>
    </citation>
    <scope>NUCLEOTIDE SEQUENCE [LARGE SCALE GENOMIC DNA]</scope>
    <source>
        <strain evidence="1 2">H119_p4</strain>
    </source>
</reference>
<dbReference type="Proteomes" id="UP000629468">
    <property type="component" value="Unassembled WGS sequence"/>
</dbReference>
<name>A0A8H7C6G6_AGABI</name>
<sequence length="248" mass="27144">MSEVKSAPPPWKLKGSAWMFVLSGLPKDAEFPPGFAAPNEAEALVQGGKFIGGQGLVQLVSYTESPVGPYDELIYIPGRWSYEHTDPAFRITRIYVSSKASTENGRRNWNIPKHIAKFDYKPGPDGTTTFSVTQPDATEPFFKASIRPIPIISRLSIPSTSKLLGQYFSLMQPPLPPGETSEEVATNKWAGLTPIMSGQTRIVKMLPGFEDGTVGNGVDFPKVRPWSTASMMQHVILDFGIPTLSDTV</sequence>
<evidence type="ECO:0000313" key="2">
    <source>
        <dbReference type="Proteomes" id="UP000629468"/>
    </source>
</evidence>
<accession>A0A8H7C6G6</accession>
<evidence type="ECO:0008006" key="3">
    <source>
        <dbReference type="Google" id="ProtNLM"/>
    </source>
</evidence>
<comment type="caution">
    <text evidence="1">The sequence shown here is derived from an EMBL/GenBank/DDBJ whole genome shotgun (WGS) entry which is preliminary data.</text>
</comment>